<organism evidence="1 2">
    <name type="scientific">Polymorphospora lycopeni</name>
    <dbReference type="NCBI Taxonomy" id="3140240"/>
    <lineage>
        <taxon>Bacteria</taxon>
        <taxon>Bacillati</taxon>
        <taxon>Actinomycetota</taxon>
        <taxon>Actinomycetes</taxon>
        <taxon>Micromonosporales</taxon>
        <taxon>Micromonosporaceae</taxon>
        <taxon>Polymorphospora</taxon>
    </lineage>
</organism>
<reference evidence="1 2" key="1">
    <citation type="submission" date="2024-04" db="EMBL/GenBank/DDBJ databases">
        <title>Polymorphospora sp. isolated from Baiyangdian Lake in Xiong'an New Area.</title>
        <authorList>
            <person name="Zhang X."/>
            <person name="Liu J."/>
        </authorList>
    </citation>
    <scope>NUCLEOTIDE SEQUENCE [LARGE SCALE GENOMIC DNA]</scope>
    <source>
        <strain evidence="1 2">2-325</strain>
    </source>
</reference>
<dbReference type="Proteomes" id="UP001582793">
    <property type="component" value="Unassembled WGS sequence"/>
</dbReference>
<evidence type="ECO:0000313" key="1">
    <source>
        <dbReference type="EMBL" id="MFB6398385.1"/>
    </source>
</evidence>
<name>A0ABV5D2M9_9ACTN</name>
<dbReference type="RefSeq" id="WP_375737170.1">
    <property type="nucleotide sequence ID" value="NZ_JBCGDC010000236.1"/>
</dbReference>
<evidence type="ECO:0000313" key="2">
    <source>
        <dbReference type="Proteomes" id="UP001582793"/>
    </source>
</evidence>
<dbReference type="EMBL" id="JBCGDC010000236">
    <property type="protein sequence ID" value="MFB6398385.1"/>
    <property type="molecule type" value="Genomic_DNA"/>
</dbReference>
<keyword evidence="2" id="KW-1185">Reference proteome</keyword>
<sequence length="86" mass="9504">MTASPLVERLPLTVLAGRPTRPDRSQTQKDHRNYVDGVITYDSATRRVIGTAILPETTSGKVVDRSCEYTDAGYERKPKSASPPTR</sequence>
<proteinExistence type="predicted"/>
<accession>A0ABV5D2M9</accession>
<comment type="caution">
    <text evidence="1">The sequence shown here is derived from an EMBL/GenBank/DDBJ whole genome shotgun (WGS) entry which is preliminary data.</text>
</comment>
<evidence type="ECO:0008006" key="3">
    <source>
        <dbReference type="Google" id="ProtNLM"/>
    </source>
</evidence>
<protein>
    <recommendedName>
        <fullName evidence="3">Transposase</fullName>
    </recommendedName>
</protein>
<gene>
    <name evidence="1" type="ORF">AAFH96_35720</name>
</gene>